<dbReference type="SUPFAM" id="SSF52738">
    <property type="entry name" value="Methylesterase CheB, C-terminal domain"/>
    <property type="match status" value="1"/>
</dbReference>
<dbReference type="InterPro" id="IPR022641">
    <property type="entry name" value="CheR_N"/>
</dbReference>
<dbReference type="InterPro" id="IPR013656">
    <property type="entry name" value="PAS_4"/>
</dbReference>
<dbReference type="GO" id="GO:0008757">
    <property type="term" value="F:S-adenosylmethionine-dependent methyltransferase activity"/>
    <property type="evidence" value="ECO:0007669"/>
    <property type="project" value="InterPro"/>
</dbReference>
<protein>
    <recommendedName>
        <fullName evidence="2">histidine kinase</fullName>
        <ecNumber evidence="2">2.7.13.3</ecNumber>
    </recommendedName>
</protein>
<feature type="domain" description="CheR-type methyltransferase" evidence="8">
    <location>
        <begin position="210"/>
        <end position="482"/>
    </location>
</feature>
<feature type="active site" evidence="3">
    <location>
        <position position="26"/>
    </location>
</feature>
<dbReference type="SUPFAM" id="SSF47757">
    <property type="entry name" value="Chemotaxis receptor methyltransferase CheR, N-terminal domain"/>
    <property type="match status" value="1"/>
</dbReference>
<dbReference type="SUPFAM" id="SSF55874">
    <property type="entry name" value="ATPase domain of HSP90 chaperone/DNA topoisomerase II/histidine kinase"/>
    <property type="match status" value="1"/>
</dbReference>
<dbReference type="InterPro" id="IPR035909">
    <property type="entry name" value="CheB_C"/>
</dbReference>
<dbReference type="GO" id="GO:0008984">
    <property type="term" value="F:protein-glutamate methylesterase activity"/>
    <property type="evidence" value="ECO:0007669"/>
    <property type="project" value="InterPro"/>
</dbReference>
<dbReference type="InterPro" id="IPR005467">
    <property type="entry name" value="His_kinase_dom"/>
</dbReference>
<dbReference type="SUPFAM" id="SSF53335">
    <property type="entry name" value="S-adenosyl-L-methionine-dependent methyltransferases"/>
    <property type="match status" value="1"/>
</dbReference>
<dbReference type="GO" id="GO:0000156">
    <property type="term" value="F:phosphorelay response regulator activity"/>
    <property type="evidence" value="ECO:0007669"/>
    <property type="project" value="InterPro"/>
</dbReference>
<dbReference type="CDD" id="cd00082">
    <property type="entry name" value="HisKA"/>
    <property type="match status" value="1"/>
</dbReference>
<dbReference type="GO" id="GO:0006935">
    <property type="term" value="P:chemotaxis"/>
    <property type="evidence" value="ECO:0007669"/>
    <property type="project" value="UniProtKB-UniRule"/>
</dbReference>
<dbReference type="Gene3D" id="3.30.450.20">
    <property type="entry name" value="PAS domain"/>
    <property type="match status" value="1"/>
</dbReference>
<dbReference type="InterPro" id="IPR022642">
    <property type="entry name" value="CheR_C"/>
</dbReference>
<dbReference type="InterPro" id="IPR000673">
    <property type="entry name" value="Sig_transdc_resp-reg_Me-estase"/>
</dbReference>
<organism evidence="9 10">
    <name type="scientific">Niastella populi</name>
    <dbReference type="NCBI Taxonomy" id="550983"/>
    <lineage>
        <taxon>Bacteria</taxon>
        <taxon>Pseudomonadati</taxon>
        <taxon>Bacteroidota</taxon>
        <taxon>Chitinophagia</taxon>
        <taxon>Chitinophagales</taxon>
        <taxon>Chitinophagaceae</taxon>
        <taxon>Niastella</taxon>
    </lineage>
</organism>
<evidence type="ECO:0000256" key="3">
    <source>
        <dbReference type="PROSITE-ProRule" id="PRU00050"/>
    </source>
</evidence>
<dbReference type="PROSITE" id="PS50109">
    <property type="entry name" value="HIS_KIN"/>
    <property type="match status" value="1"/>
</dbReference>
<evidence type="ECO:0000313" key="10">
    <source>
        <dbReference type="Proteomes" id="UP000192276"/>
    </source>
</evidence>
<feature type="active site" evidence="3">
    <location>
        <position position="53"/>
    </location>
</feature>
<dbReference type="EC" id="2.7.13.3" evidence="2"/>
<dbReference type="PRINTS" id="PR00996">
    <property type="entry name" value="CHERMTFRASE"/>
</dbReference>
<dbReference type="Gene3D" id="3.40.50.180">
    <property type="entry name" value="Methylesterase CheB, C-terminal domain"/>
    <property type="match status" value="1"/>
</dbReference>
<feature type="active site" evidence="3">
    <location>
        <position position="145"/>
    </location>
</feature>
<dbReference type="Pfam" id="PF02518">
    <property type="entry name" value="HATPase_c"/>
    <property type="match status" value="1"/>
</dbReference>
<dbReference type="InterPro" id="IPR003661">
    <property type="entry name" value="HisK_dim/P_dom"/>
</dbReference>
<proteinExistence type="predicted"/>
<evidence type="ECO:0000256" key="1">
    <source>
        <dbReference type="ARBA" id="ARBA00000085"/>
    </source>
</evidence>
<reference evidence="10" key="1">
    <citation type="submission" date="2016-04" db="EMBL/GenBank/DDBJ databases">
        <authorList>
            <person name="Chen L."/>
            <person name="Zhuang W."/>
            <person name="Wang G."/>
        </authorList>
    </citation>
    <scope>NUCLEOTIDE SEQUENCE [LARGE SCALE GENOMIC DNA]</scope>
    <source>
        <strain evidence="10">208</strain>
    </source>
</reference>
<dbReference type="SMART" id="SM00388">
    <property type="entry name" value="HisKA"/>
    <property type="match status" value="1"/>
</dbReference>
<keyword evidence="3" id="KW-0145">Chemotaxis</keyword>
<dbReference type="PANTHER" id="PTHR24422:SF27">
    <property type="entry name" value="PROTEIN-GLUTAMATE O-METHYLTRANSFERASE"/>
    <property type="match status" value="1"/>
</dbReference>
<evidence type="ECO:0000256" key="5">
    <source>
        <dbReference type="SAM" id="MobiDB-lite"/>
    </source>
</evidence>
<keyword evidence="4" id="KW-0175">Coiled coil</keyword>
<feature type="region of interest" description="Disordered" evidence="5">
    <location>
        <begin position="635"/>
        <end position="654"/>
    </location>
</feature>
<dbReference type="InterPro" id="IPR036097">
    <property type="entry name" value="HisK_dim/P_sf"/>
</dbReference>
<gene>
    <name evidence="9" type="ORF">A4R26_22885</name>
</gene>
<sequence length="1124" mass="126402">MSELHNRDENRKQSDNLFPVVGVGASAGGLDAFKRLIKAIPEDSGVAYIFVQHLEPSHDSMLVEILQKITSLPVQEITNNVRVEPNRVYVIPSNKLLTANDGRLELSPRGAKGEKNMPIDLFFTSLSEVHQSHAIGVVLSGTGTDGTLGQMAIKEHGGFTFAQEPQSATYSGMPRSAIDAEVVDFILTPEEIPVHLARISEIFRNGLEEEKEDNKSAGEEAFRQLIALLRVRKGNDFTYYKQTTIRRRIIRRMGLNKIEHITDYLTYFRENIAEQDLLYQDLLIPVTGFFRDSKAFTALTESVFPNLLKDRDIDNPLRMWIAGCSTGEEPYSMAICLSEYLGEKVADYKIQIFATDISEKSILKARMGIYSKKDMGGLSAFQVEKYFTKVNGGYHVNKSIRDICVFACHNFLKDPPFAKMSLISCRNVLIYMEAFLQKRALTTFHYALNENGYLLLGNSETTAPASELFAPYGKSEKIYKRKSVPGKFLHLTSGKTENVSGGNANAGKNDSGRYDFQRNADEVVITRFSPSGVVVNEQMEIVQFRGQTGAWLEPSPGKPSLNVLKMVKPGLAFELRNALHKAKTDSQPVVKKGIPLTSAEKQQLVTFEVIPLLNTIERYYLVLFRDAMVKIPGDDGEGSFTEAPGKGTAESERNSQLEKELAGLREDIRSITQDQEAANEELQSANEELLSGSEELQSLNEELETSKEEIQSTNEELTTLNQELLDRNEQLNIARLYAESIIATIREPLIVLDKDLKVRTANQAYYKKFKTSAEYTEGKSFFLIRNGHWGIPALRLALENSLLTDGSFADVEISHQFEDIGERILLVNACRIARKDNAELLILLAFEDITDTRNRENDLIDFSEELEVKVEERTLSLKEANIKLKQSNDSLEQFATIASHDLQEPLRKIRTFSALLNERYGENISGEARELINKISLAARRMSRLISDVLNFSKVLDGNVFEQVDLNVILQNVRNDFDILIEQKKAVITHDKLPVIKAVPLQMNQLFYNLLGNALKFSRPDVSPVIHISYRTLSAGEVKTHPLLNSELSYCETIFSDNGIGIDEKFMEQVFLIFQRLNATDRFEGTGIGLALCKKIVLNHSGEIYVHSKEGEGTEFHVLLPLKK</sequence>
<evidence type="ECO:0000259" key="8">
    <source>
        <dbReference type="PROSITE" id="PS50123"/>
    </source>
</evidence>
<evidence type="ECO:0000256" key="2">
    <source>
        <dbReference type="ARBA" id="ARBA00012438"/>
    </source>
</evidence>
<dbReference type="PANTHER" id="PTHR24422">
    <property type="entry name" value="CHEMOTAXIS PROTEIN METHYLTRANSFERASE"/>
    <property type="match status" value="1"/>
</dbReference>
<dbReference type="Pfam" id="PF00512">
    <property type="entry name" value="HisKA"/>
    <property type="match status" value="1"/>
</dbReference>
<name>A0A1V9FKH0_9BACT</name>
<feature type="coiled-coil region" evidence="4">
    <location>
        <begin position="654"/>
        <end position="734"/>
    </location>
</feature>
<feature type="domain" description="Histidine kinase" evidence="6">
    <location>
        <begin position="897"/>
        <end position="1124"/>
    </location>
</feature>
<dbReference type="Pfam" id="PF03705">
    <property type="entry name" value="CheR_N"/>
    <property type="match status" value="1"/>
</dbReference>
<dbReference type="InterPro" id="IPR050903">
    <property type="entry name" value="Bact_Chemotaxis_MeTrfase"/>
</dbReference>
<dbReference type="PROSITE" id="PS50123">
    <property type="entry name" value="CHER"/>
    <property type="match status" value="1"/>
</dbReference>
<keyword evidence="10" id="KW-1185">Reference proteome</keyword>
<feature type="domain" description="CheB-type methylesterase" evidence="7">
    <location>
        <begin position="17"/>
        <end position="192"/>
    </location>
</feature>
<dbReference type="Proteomes" id="UP000192276">
    <property type="component" value="Unassembled WGS sequence"/>
</dbReference>
<dbReference type="SUPFAM" id="SSF47384">
    <property type="entry name" value="Homodimeric domain of signal transducing histidine kinase"/>
    <property type="match status" value="1"/>
</dbReference>
<dbReference type="InterPro" id="IPR036890">
    <property type="entry name" value="HATPase_C_sf"/>
</dbReference>
<dbReference type="PROSITE" id="PS50122">
    <property type="entry name" value="CHEB"/>
    <property type="match status" value="1"/>
</dbReference>
<dbReference type="InterPro" id="IPR029063">
    <property type="entry name" value="SAM-dependent_MTases_sf"/>
</dbReference>
<dbReference type="InterPro" id="IPR035965">
    <property type="entry name" value="PAS-like_dom_sf"/>
</dbReference>
<dbReference type="Gene3D" id="1.10.287.130">
    <property type="match status" value="1"/>
</dbReference>
<evidence type="ECO:0000259" key="6">
    <source>
        <dbReference type="PROSITE" id="PS50109"/>
    </source>
</evidence>
<evidence type="ECO:0000256" key="4">
    <source>
        <dbReference type="SAM" id="Coils"/>
    </source>
</evidence>
<accession>A0A1V9FKH0</accession>
<evidence type="ECO:0000259" key="7">
    <source>
        <dbReference type="PROSITE" id="PS50122"/>
    </source>
</evidence>
<keyword evidence="3" id="KW-0378">Hydrolase</keyword>
<dbReference type="GO" id="GO:0005737">
    <property type="term" value="C:cytoplasm"/>
    <property type="evidence" value="ECO:0007669"/>
    <property type="project" value="InterPro"/>
</dbReference>
<dbReference type="AlphaFoldDB" id="A0A1V9FKH0"/>
<dbReference type="Pfam" id="PF01339">
    <property type="entry name" value="CheB_methylest"/>
    <property type="match status" value="1"/>
</dbReference>
<dbReference type="STRING" id="550983.A4R26_22885"/>
<dbReference type="CDD" id="cd16434">
    <property type="entry name" value="CheB-CheR_fusion"/>
    <property type="match status" value="1"/>
</dbReference>
<dbReference type="Gene3D" id="3.40.50.150">
    <property type="entry name" value="Vaccinia Virus protein VP39"/>
    <property type="match status" value="1"/>
</dbReference>
<dbReference type="SUPFAM" id="SSF55785">
    <property type="entry name" value="PYP-like sensor domain (PAS domain)"/>
    <property type="match status" value="1"/>
</dbReference>
<dbReference type="Pfam" id="PF08448">
    <property type="entry name" value="PAS_4"/>
    <property type="match status" value="1"/>
</dbReference>
<dbReference type="GO" id="GO:0000155">
    <property type="term" value="F:phosphorelay sensor kinase activity"/>
    <property type="evidence" value="ECO:0007669"/>
    <property type="project" value="InterPro"/>
</dbReference>
<dbReference type="Gene3D" id="3.30.565.10">
    <property type="entry name" value="Histidine kinase-like ATPase, C-terminal domain"/>
    <property type="match status" value="1"/>
</dbReference>
<comment type="caution">
    <text evidence="9">The sequence shown here is derived from an EMBL/GenBank/DDBJ whole genome shotgun (WGS) entry which is preliminary data.</text>
</comment>
<dbReference type="InterPro" id="IPR003594">
    <property type="entry name" value="HATPase_dom"/>
</dbReference>
<evidence type="ECO:0000313" key="9">
    <source>
        <dbReference type="EMBL" id="OQP58820.1"/>
    </source>
</evidence>
<dbReference type="Pfam" id="PF01739">
    <property type="entry name" value="CheR"/>
    <property type="match status" value="1"/>
</dbReference>
<dbReference type="SMART" id="SM00387">
    <property type="entry name" value="HATPase_c"/>
    <property type="match status" value="1"/>
</dbReference>
<dbReference type="InterPro" id="IPR000780">
    <property type="entry name" value="CheR_MeTrfase"/>
</dbReference>
<dbReference type="EMBL" id="LWBP01000187">
    <property type="protein sequence ID" value="OQP58820.1"/>
    <property type="molecule type" value="Genomic_DNA"/>
</dbReference>
<dbReference type="SMART" id="SM00138">
    <property type="entry name" value="MeTrc"/>
    <property type="match status" value="1"/>
</dbReference>
<comment type="catalytic activity">
    <reaction evidence="1">
        <text>ATP + protein L-histidine = ADP + protein N-phospho-L-histidine.</text>
        <dbReference type="EC" id="2.7.13.3"/>
    </reaction>
</comment>